<protein>
    <submittedName>
        <fullName evidence="3">HD-GYP domain-containing protein (C-di-GMP phosphodiesterase class II)</fullName>
    </submittedName>
</protein>
<dbReference type="PANTHER" id="PTHR43155">
    <property type="entry name" value="CYCLIC DI-GMP PHOSPHODIESTERASE PA4108-RELATED"/>
    <property type="match status" value="1"/>
</dbReference>
<dbReference type="InterPro" id="IPR021812">
    <property type="entry name" value="DUF3391"/>
</dbReference>
<dbReference type="Pfam" id="PF11871">
    <property type="entry name" value="DUF3391"/>
    <property type="match status" value="1"/>
</dbReference>
<feature type="domain" description="HD-GYP" evidence="1">
    <location>
        <begin position="142"/>
        <end position="337"/>
    </location>
</feature>
<evidence type="ECO:0000313" key="2">
    <source>
        <dbReference type="EMBL" id="AMK11417.1"/>
    </source>
</evidence>
<dbReference type="PANTHER" id="PTHR43155:SF2">
    <property type="entry name" value="CYCLIC DI-GMP PHOSPHODIESTERASE PA4108"/>
    <property type="match status" value="1"/>
</dbReference>
<name>A0A126QNM0_9BACT</name>
<dbReference type="CDD" id="cd00077">
    <property type="entry name" value="HDc"/>
    <property type="match status" value="1"/>
</dbReference>
<dbReference type="EMBL" id="CP014206">
    <property type="protein sequence ID" value="AMK11417.1"/>
    <property type="molecule type" value="Genomic_DNA"/>
</dbReference>
<evidence type="ECO:0000313" key="3">
    <source>
        <dbReference type="EMBL" id="TDT89808.1"/>
    </source>
</evidence>
<dbReference type="Pfam" id="PF13487">
    <property type="entry name" value="HD_5"/>
    <property type="match status" value="1"/>
</dbReference>
<sequence>MLKEISVRRLTPGMYVSLRNVPWFRHPFLRSSFEIKNREEVREIIAIGRETVLYDPEKSKAEPLKADSRIKVDAATAKSAVSHSRMKFEKASELRARRVKFQRMEENFEKAVVESRVFMSGVMSGEVARCEEAKKTALQMSRVFLEETEMCVSFINASATDDGQEFHSLNVMTLSLMLGADLGYDAESMADLAFGGLMHDIGLLKLPKGLQIKPNRSPAETKMFQEHPRLGVSVLSRMPDISRDVMKIVYQHHEECTGRGYPKGATKAGIIPPARIVAIADTYDRLINTRDPSKAVSPHKALALMFGKYKDRFDPDMLTRFIKILGVYPPGTVCRFTSGDIGVIMSVDPKDLLHPEVILFDPAIPKHEAIIYRLGIDLDIVVESTLRPDELDAEAFNYLNSRTKIQYYPSPCGH</sequence>
<dbReference type="Proteomes" id="UP000295506">
    <property type="component" value="Unassembled WGS sequence"/>
</dbReference>
<keyword evidence="4" id="KW-1185">Reference proteome</keyword>
<dbReference type="Proteomes" id="UP000055611">
    <property type="component" value="Chromosome"/>
</dbReference>
<dbReference type="KEGG" id="dej:AWY79_09960"/>
<reference evidence="3 5" key="2">
    <citation type="submission" date="2019-03" db="EMBL/GenBank/DDBJ databases">
        <title>Genomic Encyclopedia of Type Strains, Phase IV (KMG-IV): sequencing the most valuable type-strain genomes for metagenomic binning, comparative biology and taxonomic classification.</title>
        <authorList>
            <person name="Goeker M."/>
        </authorList>
    </citation>
    <scope>NUCLEOTIDE SEQUENCE [LARGE SCALE GENOMIC DNA]</scope>
    <source>
        <strain evidence="3 5">DSM 101483</strain>
    </source>
</reference>
<reference evidence="2 4" key="1">
    <citation type="journal article" date="2016" name="Front. Microbiol.">
        <title>Genome Sequence of the Piezophilic, Mesophilic Sulfate-Reducing Bacterium Desulfovibrio indicus J2T.</title>
        <authorList>
            <person name="Cao J."/>
            <person name="Maignien L."/>
            <person name="Shao Z."/>
            <person name="Alain K."/>
            <person name="Jebbar M."/>
        </authorList>
    </citation>
    <scope>NUCLEOTIDE SEQUENCE [LARGE SCALE GENOMIC DNA]</scope>
    <source>
        <strain evidence="2 4">J2</strain>
    </source>
</reference>
<dbReference type="RefSeq" id="WP_066803081.1">
    <property type="nucleotide sequence ID" value="NZ_CP014206.1"/>
</dbReference>
<accession>A0A126QNM0</accession>
<proteinExistence type="predicted"/>
<dbReference type="OrthoDB" id="9802066at2"/>
<evidence type="ECO:0000313" key="5">
    <source>
        <dbReference type="Proteomes" id="UP000295506"/>
    </source>
</evidence>
<dbReference type="PROSITE" id="PS51832">
    <property type="entry name" value="HD_GYP"/>
    <property type="match status" value="1"/>
</dbReference>
<dbReference type="InterPro" id="IPR003607">
    <property type="entry name" value="HD/PDEase_dom"/>
</dbReference>
<gene>
    <name evidence="2" type="ORF">AWY79_09960</name>
    <name evidence="3" type="ORF">EDC59_103105</name>
</gene>
<organism evidence="3 5">
    <name type="scientific">Pseudodesulfovibrio indicus</name>
    <dbReference type="NCBI Taxonomy" id="1716143"/>
    <lineage>
        <taxon>Bacteria</taxon>
        <taxon>Pseudomonadati</taxon>
        <taxon>Thermodesulfobacteriota</taxon>
        <taxon>Desulfovibrionia</taxon>
        <taxon>Desulfovibrionales</taxon>
        <taxon>Desulfovibrionaceae</taxon>
    </lineage>
</organism>
<dbReference type="AlphaFoldDB" id="A0A126QNM0"/>
<dbReference type="Gene3D" id="1.10.3210.10">
    <property type="entry name" value="Hypothetical protein af1432"/>
    <property type="match status" value="1"/>
</dbReference>
<dbReference type="InterPro" id="IPR037522">
    <property type="entry name" value="HD_GYP_dom"/>
</dbReference>
<dbReference type="EMBL" id="SOBK01000003">
    <property type="protein sequence ID" value="TDT89808.1"/>
    <property type="molecule type" value="Genomic_DNA"/>
</dbReference>
<evidence type="ECO:0000313" key="4">
    <source>
        <dbReference type="Proteomes" id="UP000055611"/>
    </source>
</evidence>
<dbReference type="SUPFAM" id="SSF109604">
    <property type="entry name" value="HD-domain/PDEase-like"/>
    <property type="match status" value="1"/>
</dbReference>
<evidence type="ECO:0000259" key="1">
    <source>
        <dbReference type="PROSITE" id="PS51832"/>
    </source>
</evidence>